<dbReference type="EMBL" id="JAHRIO010090358">
    <property type="protein sequence ID" value="MEQ2187743.1"/>
    <property type="molecule type" value="Genomic_DNA"/>
</dbReference>
<dbReference type="InterPro" id="IPR036236">
    <property type="entry name" value="Znf_C2H2_sf"/>
</dbReference>
<evidence type="ECO:0000256" key="1">
    <source>
        <dbReference type="SAM" id="MobiDB-lite"/>
    </source>
</evidence>
<evidence type="ECO:0000313" key="3">
    <source>
        <dbReference type="Proteomes" id="UP001476798"/>
    </source>
</evidence>
<sequence length="124" mass="13716">LTVKSGSCGEEMDGSEPTAVFPNCKILALVSYRFLQRPHSLLEAINVRKPFQCRYCPYSASQKGNLKTHVLCVHRKPFDNSLYPDRRLRRSHTPQAPSRLSLGARGDGSASGRDHISLTSLCGT</sequence>
<dbReference type="Gene3D" id="3.30.160.60">
    <property type="entry name" value="Classic Zinc Finger"/>
    <property type="match status" value="1"/>
</dbReference>
<proteinExistence type="predicted"/>
<reference evidence="2 3" key="1">
    <citation type="submission" date="2021-06" db="EMBL/GenBank/DDBJ databases">
        <authorList>
            <person name="Palmer J.M."/>
        </authorList>
    </citation>
    <scope>NUCLEOTIDE SEQUENCE [LARGE SCALE GENOMIC DNA]</scope>
    <source>
        <strain evidence="2 3">GA_2019</strain>
        <tissue evidence="2">Muscle</tissue>
    </source>
</reference>
<comment type="caution">
    <text evidence="2">The sequence shown here is derived from an EMBL/GenBank/DDBJ whole genome shotgun (WGS) entry which is preliminary data.</text>
</comment>
<dbReference type="SUPFAM" id="SSF57667">
    <property type="entry name" value="beta-beta-alpha zinc fingers"/>
    <property type="match status" value="1"/>
</dbReference>
<keyword evidence="3" id="KW-1185">Reference proteome</keyword>
<feature type="region of interest" description="Disordered" evidence="1">
    <location>
        <begin position="83"/>
        <end position="124"/>
    </location>
</feature>
<accession>A0ABV0PW56</accession>
<dbReference type="Proteomes" id="UP001476798">
    <property type="component" value="Unassembled WGS sequence"/>
</dbReference>
<protein>
    <recommendedName>
        <fullName evidence="4">C2H2-type domain-containing protein</fullName>
    </recommendedName>
</protein>
<organism evidence="2 3">
    <name type="scientific">Goodea atripinnis</name>
    <dbReference type="NCBI Taxonomy" id="208336"/>
    <lineage>
        <taxon>Eukaryota</taxon>
        <taxon>Metazoa</taxon>
        <taxon>Chordata</taxon>
        <taxon>Craniata</taxon>
        <taxon>Vertebrata</taxon>
        <taxon>Euteleostomi</taxon>
        <taxon>Actinopterygii</taxon>
        <taxon>Neopterygii</taxon>
        <taxon>Teleostei</taxon>
        <taxon>Neoteleostei</taxon>
        <taxon>Acanthomorphata</taxon>
        <taxon>Ovalentaria</taxon>
        <taxon>Atherinomorphae</taxon>
        <taxon>Cyprinodontiformes</taxon>
        <taxon>Goodeidae</taxon>
        <taxon>Goodea</taxon>
    </lineage>
</organism>
<name>A0ABV0PW56_9TELE</name>
<evidence type="ECO:0000313" key="2">
    <source>
        <dbReference type="EMBL" id="MEQ2187743.1"/>
    </source>
</evidence>
<feature type="non-terminal residue" evidence="2">
    <location>
        <position position="1"/>
    </location>
</feature>
<gene>
    <name evidence="2" type="ORF">GOODEAATRI_007722</name>
</gene>
<evidence type="ECO:0008006" key="4">
    <source>
        <dbReference type="Google" id="ProtNLM"/>
    </source>
</evidence>